<dbReference type="InterPro" id="IPR013497">
    <property type="entry name" value="Topo_IA_cen"/>
</dbReference>
<accession>A0AAE3E0V6</accession>
<sequence length="687" mass="77573">MKLVIAEKPSAAQSYAKALNITAKKSGYFEGNGYIITWCIGHLAGLADAAAYDEKYAVWKYEDLPILPEKWQFAINKGKENQYKVVSGLMNRNDITEIINGCDAGREGELIFRFVYNMCGCKKPYFRLWISSMEESAIREGFNNLKDGREYDNLYNSALCRAKADWIIGINATRLFTSLYRKHLNIGRVQTPTLAMIAERDSKISMFRKEKYYTVEIDGGNIKAVSDKISDKDEAQNLQAACHERQAVCISAVKEKKKTGAPKLFDLTTLQREANRIFGYTAKQTLDYAQSLYEKKLITYPRTDSRYLTDDMHNTVIKIVHIASKFAPFSNCTDFKPDTFCLFNNEKVSDHHAIIPTAEIENISLAEIPNGESNILHLIMCKLLCAVNSPYEYETITAVLECGGVQFTAKGKIILFEGWKNIEQLFKRYIHSDTDRAEDVFCITKGETVTVSSEVKEGYTSPPKAFTEDTLLSSMETAGAAETTDEAERKGLGTPATRAAIIEKLVQTGFAERKGKSIVATHNGISLVSVLPEKLTSPILTSDWENNLAEIAKGNYPPEQFMKGIEDLTRELVTTYSFITDEDRAIFRAPREVIGICPRCGSDVHESKNNFYCANKSCKFVMWKNDRFFTSKRKEITKKMASDLLAKGRTKVKGLYSEKKDKTYDADVVLIDSNDKYVHFRLDFDGK</sequence>
<dbReference type="InterPro" id="IPR003602">
    <property type="entry name" value="Topo_IA_DNA-bd_dom"/>
</dbReference>
<dbReference type="InterPro" id="IPR034144">
    <property type="entry name" value="TOPRIM_TopoIII"/>
</dbReference>
<evidence type="ECO:0000256" key="10">
    <source>
        <dbReference type="ARBA" id="ARBA00031985"/>
    </source>
</evidence>
<dbReference type="GO" id="GO:0006281">
    <property type="term" value="P:DNA repair"/>
    <property type="evidence" value="ECO:0007669"/>
    <property type="project" value="TreeGrafter"/>
</dbReference>
<dbReference type="InterPro" id="IPR013824">
    <property type="entry name" value="Topo_IA_cen_sub1"/>
</dbReference>
<organism evidence="15 16">
    <name type="scientific">Hominilimicola fabiformis</name>
    <dbReference type="NCBI Taxonomy" id="2885356"/>
    <lineage>
        <taxon>Bacteria</taxon>
        <taxon>Bacillati</taxon>
        <taxon>Bacillota</taxon>
        <taxon>Clostridia</taxon>
        <taxon>Eubacteriales</taxon>
        <taxon>Oscillospiraceae</taxon>
        <taxon>Hominilimicola</taxon>
    </lineage>
</organism>
<dbReference type="GO" id="GO:0003677">
    <property type="term" value="F:DNA binding"/>
    <property type="evidence" value="ECO:0007669"/>
    <property type="project" value="UniProtKB-KW"/>
</dbReference>
<keyword evidence="5" id="KW-0460">Magnesium</keyword>
<dbReference type="InterPro" id="IPR005738">
    <property type="entry name" value="TopoIII"/>
</dbReference>
<dbReference type="Proteomes" id="UP001198242">
    <property type="component" value="Unassembled WGS sequence"/>
</dbReference>
<dbReference type="NCBIfam" id="TIGR01056">
    <property type="entry name" value="topB"/>
    <property type="match status" value="1"/>
</dbReference>
<evidence type="ECO:0000259" key="13">
    <source>
        <dbReference type="PROSITE" id="PS50880"/>
    </source>
</evidence>
<evidence type="ECO:0000256" key="3">
    <source>
        <dbReference type="ARBA" id="ARBA00012891"/>
    </source>
</evidence>
<dbReference type="Pfam" id="PF01131">
    <property type="entry name" value="Topoisom_bac"/>
    <property type="match status" value="1"/>
</dbReference>
<dbReference type="GO" id="GO:0006265">
    <property type="term" value="P:DNA topological change"/>
    <property type="evidence" value="ECO:0007669"/>
    <property type="project" value="InterPro"/>
</dbReference>
<name>A0AAE3E0V6_9FIRM</name>
<dbReference type="GO" id="GO:0003917">
    <property type="term" value="F:DNA topoisomerase type I (single strand cut, ATP-independent) activity"/>
    <property type="evidence" value="ECO:0007669"/>
    <property type="project" value="UniProtKB-EC"/>
</dbReference>
<dbReference type="NCBIfam" id="NF005829">
    <property type="entry name" value="PRK07726.1"/>
    <property type="match status" value="1"/>
</dbReference>
<dbReference type="Pfam" id="PF01751">
    <property type="entry name" value="Toprim"/>
    <property type="match status" value="1"/>
</dbReference>
<comment type="caution">
    <text evidence="15">The sequence shown here is derived from an EMBL/GenBank/DDBJ whole genome shotgun (WGS) entry which is preliminary data.</text>
</comment>
<proteinExistence type="inferred from homology"/>
<dbReference type="GO" id="GO:0043597">
    <property type="term" value="C:cytoplasmic replication fork"/>
    <property type="evidence" value="ECO:0007669"/>
    <property type="project" value="TreeGrafter"/>
</dbReference>
<dbReference type="InterPro" id="IPR013826">
    <property type="entry name" value="Topo_IA_cen_sub3"/>
</dbReference>
<keyword evidence="7" id="KW-0238">DNA-binding</keyword>
<dbReference type="InterPro" id="IPR013825">
    <property type="entry name" value="Topo_IA_cen_sub2"/>
</dbReference>
<dbReference type="RefSeq" id="WP_022230671.1">
    <property type="nucleotide sequence ID" value="NZ_JAJEQM010000018.1"/>
</dbReference>
<dbReference type="InterPro" id="IPR006171">
    <property type="entry name" value="TOPRIM_dom"/>
</dbReference>
<evidence type="ECO:0000256" key="8">
    <source>
        <dbReference type="ARBA" id="ARBA00023235"/>
    </source>
</evidence>
<dbReference type="EMBL" id="JAJEQM010000018">
    <property type="protein sequence ID" value="MCC2211472.1"/>
    <property type="molecule type" value="Genomic_DNA"/>
</dbReference>
<dbReference type="Gene3D" id="3.40.50.140">
    <property type="match status" value="1"/>
</dbReference>
<dbReference type="InterPro" id="IPR023406">
    <property type="entry name" value="Topo_IA_AS"/>
</dbReference>
<dbReference type="Gene3D" id="2.70.20.10">
    <property type="entry name" value="Topoisomerase I, domain 3"/>
    <property type="match status" value="1"/>
</dbReference>
<evidence type="ECO:0000259" key="14">
    <source>
        <dbReference type="PROSITE" id="PS52039"/>
    </source>
</evidence>
<dbReference type="InterPro" id="IPR003601">
    <property type="entry name" value="Topo_IA_2"/>
</dbReference>
<evidence type="ECO:0000256" key="7">
    <source>
        <dbReference type="ARBA" id="ARBA00023125"/>
    </source>
</evidence>
<evidence type="ECO:0000256" key="1">
    <source>
        <dbReference type="ARBA" id="ARBA00000213"/>
    </source>
</evidence>
<dbReference type="PANTHER" id="PTHR11390:SF21">
    <property type="entry name" value="DNA TOPOISOMERASE 3-ALPHA"/>
    <property type="match status" value="1"/>
</dbReference>
<dbReference type="AlphaFoldDB" id="A0AAE3E0V6"/>
<keyword evidence="4" id="KW-0479">Metal-binding</keyword>
<dbReference type="PROSITE" id="PS50880">
    <property type="entry name" value="TOPRIM"/>
    <property type="match status" value="1"/>
</dbReference>
<keyword evidence="16" id="KW-1185">Reference proteome</keyword>
<evidence type="ECO:0000256" key="2">
    <source>
        <dbReference type="ARBA" id="ARBA00009446"/>
    </source>
</evidence>
<comment type="catalytic activity">
    <reaction evidence="1">
        <text>ATP-independent breakage of single-stranded DNA, followed by passage and rejoining.</text>
        <dbReference type="EC" id="5.6.2.1"/>
    </reaction>
</comment>
<dbReference type="SMART" id="SM00493">
    <property type="entry name" value="TOPRIM"/>
    <property type="match status" value="1"/>
</dbReference>
<feature type="domain" description="Toprim" evidence="13">
    <location>
        <begin position="1"/>
        <end position="134"/>
    </location>
</feature>
<comment type="similarity">
    <text evidence="2">Belongs to the type IA topoisomerase family.</text>
</comment>
<dbReference type="PRINTS" id="PR00417">
    <property type="entry name" value="PRTPISMRASEI"/>
</dbReference>
<dbReference type="PANTHER" id="PTHR11390">
    <property type="entry name" value="PROKARYOTIC DNA TOPOISOMERASE"/>
    <property type="match status" value="1"/>
</dbReference>
<keyword evidence="8" id="KW-0413">Isomerase</keyword>
<dbReference type="InterPro" id="IPR000380">
    <property type="entry name" value="Topo_IA"/>
</dbReference>
<gene>
    <name evidence="15" type="ORF">LKE05_11815</name>
</gene>
<dbReference type="SUPFAM" id="SSF56712">
    <property type="entry name" value="Prokaryotic type I DNA topoisomerase"/>
    <property type="match status" value="1"/>
</dbReference>
<dbReference type="InterPro" id="IPR023405">
    <property type="entry name" value="Topo_IA_core_domain"/>
</dbReference>
<dbReference type="GO" id="GO:0006310">
    <property type="term" value="P:DNA recombination"/>
    <property type="evidence" value="ECO:0007669"/>
    <property type="project" value="TreeGrafter"/>
</dbReference>
<reference evidence="15 16" key="1">
    <citation type="submission" date="2021-10" db="EMBL/GenBank/DDBJ databases">
        <title>Anaerobic single-cell dispensing facilitates the cultivation of human gut bacteria.</title>
        <authorList>
            <person name="Afrizal A."/>
        </authorList>
    </citation>
    <scope>NUCLEOTIDE SEQUENCE [LARGE SCALE GENOMIC DNA]</scope>
    <source>
        <strain evidence="15 16">CLA-AA-H232</strain>
    </source>
</reference>
<dbReference type="PROSITE" id="PS00396">
    <property type="entry name" value="TOPO_IA_1"/>
    <property type="match status" value="1"/>
</dbReference>
<evidence type="ECO:0000256" key="5">
    <source>
        <dbReference type="ARBA" id="ARBA00022842"/>
    </source>
</evidence>
<dbReference type="EC" id="5.6.2.1" evidence="3"/>
<evidence type="ECO:0000256" key="12">
    <source>
        <dbReference type="ARBA" id="ARBA00032877"/>
    </source>
</evidence>
<dbReference type="GO" id="GO:0046872">
    <property type="term" value="F:metal ion binding"/>
    <property type="evidence" value="ECO:0007669"/>
    <property type="project" value="UniProtKB-KW"/>
</dbReference>
<keyword evidence="6" id="KW-0799">Topoisomerase</keyword>
<evidence type="ECO:0000256" key="11">
    <source>
        <dbReference type="ARBA" id="ARBA00032235"/>
    </source>
</evidence>
<evidence type="ECO:0000313" key="15">
    <source>
        <dbReference type="EMBL" id="MCC2211472.1"/>
    </source>
</evidence>
<feature type="domain" description="Topo IA-type catalytic" evidence="14">
    <location>
        <begin position="151"/>
        <end position="573"/>
    </location>
</feature>
<dbReference type="Gene3D" id="1.10.290.10">
    <property type="entry name" value="Topoisomerase I, domain 4"/>
    <property type="match status" value="1"/>
</dbReference>
<dbReference type="Gene3D" id="1.10.460.10">
    <property type="entry name" value="Topoisomerase I, domain 2"/>
    <property type="match status" value="1"/>
</dbReference>
<protein>
    <recommendedName>
        <fullName evidence="3">DNA topoisomerase</fullName>
        <ecNumber evidence="3">5.6.2.1</ecNumber>
    </recommendedName>
    <alternativeName>
        <fullName evidence="12">Omega-protein</fullName>
    </alternativeName>
    <alternativeName>
        <fullName evidence="11">Relaxing enzyme</fullName>
    </alternativeName>
    <alternativeName>
        <fullName evidence="9">Swivelase</fullName>
    </alternativeName>
    <alternativeName>
        <fullName evidence="10">Untwisting enzyme</fullName>
    </alternativeName>
</protein>
<evidence type="ECO:0000313" key="16">
    <source>
        <dbReference type="Proteomes" id="UP001198242"/>
    </source>
</evidence>
<evidence type="ECO:0000256" key="6">
    <source>
        <dbReference type="ARBA" id="ARBA00023029"/>
    </source>
</evidence>
<dbReference type="SMART" id="SM00437">
    <property type="entry name" value="TOP1Ac"/>
    <property type="match status" value="1"/>
</dbReference>
<dbReference type="CDD" id="cd00186">
    <property type="entry name" value="TOP1Ac"/>
    <property type="match status" value="1"/>
</dbReference>
<dbReference type="SMART" id="SM00436">
    <property type="entry name" value="TOP1Bc"/>
    <property type="match status" value="1"/>
</dbReference>
<dbReference type="CDD" id="cd03362">
    <property type="entry name" value="TOPRIM_TopoIA_TopoIII"/>
    <property type="match status" value="1"/>
</dbReference>
<evidence type="ECO:0000256" key="9">
    <source>
        <dbReference type="ARBA" id="ARBA00030003"/>
    </source>
</evidence>
<dbReference type="PROSITE" id="PS52039">
    <property type="entry name" value="TOPO_IA_2"/>
    <property type="match status" value="1"/>
</dbReference>
<evidence type="ECO:0000256" key="4">
    <source>
        <dbReference type="ARBA" id="ARBA00022723"/>
    </source>
</evidence>